<accession>A0A7W5FUG2</accession>
<keyword evidence="2" id="KW-1185">Reference proteome</keyword>
<reference evidence="1 2" key="1">
    <citation type="submission" date="2020-08" db="EMBL/GenBank/DDBJ databases">
        <title>Genomic Encyclopedia of Type Strains, Phase III (KMG-III): the genomes of soil and plant-associated and newly described type strains.</title>
        <authorList>
            <person name="Whitman W."/>
        </authorList>
    </citation>
    <scope>NUCLEOTIDE SEQUENCE [LARGE SCALE GENOMIC DNA]</scope>
    <source>
        <strain evidence="1 2">CECT 8897</strain>
    </source>
</reference>
<evidence type="ECO:0000313" key="2">
    <source>
        <dbReference type="Proteomes" id="UP000541535"/>
    </source>
</evidence>
<organism evidence="1 2">
    <name type="scientific">Pseudoduganella violacea</name>
    <dbReference type="NCBI Taxonomy" id="1715466"/>
    <lineage>
        <taxon>Bacteria</taxon>
        <taxon>Pseudomonadati</taxon>
        <taxon>Pseudomonadota</taxon>
        <taxon>Betaproteobacteria</taxon>
        <taxon>Burkholderiales</taxon>
        <taxon>Oxalobacteraceae</taxon>
        <taxon>Telluria group</taxon>
        <taxon>Pseudoduganella</taxon>
    </lineage>
</organism>
<protein>
    <submittedName>
        <fullName evidence="1">Uncharacterized protein</fullName>
    </submittedName>
</protein>
<comment type="caution">
    <text evidence="1">The sequence shown here is derived from an EMBL/GenBank/DDBJ whole genome shotgun (WGS) entry which is preliminary data.</text>
</comment>
<name>A0A7W5FUG2_9BURK</name>
<gene>
    <name evidence="1" type="ORF">FHS03_002174</name>
</gene>
<sequence>MLVGRDALGWMLKMLAAPLLLAPVLNGLPAAKAAASAAETPLLETRPASAAEIKSFAAFRQQQLPETAALPASFNATRLRGSRQWQLQAALDAAPVHAPALPLCVMQRRVFDYAPRAAKDKRWSEQLPAQQLAWLHHQPQCDAPDAGKPPVHPVRLLQAQPDMSTLTLLVKHSELLERARLLMAGNTACAKLRSRSFQLDAVSREPAGSPDAGMVLLVFRSDIGAEAHITVRKSRTELTAWNVRCPAP</sequence>
<dbReference type="EMBL" id="JACHXD010000005">
    <property type="protein sequence ID" value="MBB3119123.1"/>
    <property type="molecule type" value="Genomic_DNA"/>
</dbReference>
<evidence type="ECO:0000313" key="1">
    <source>
        <dbReference type="EMBL" id="MBB3119123.1"/>
    </source>
</evidence>
<dbReference type="AlphaFoldDB" id="A0A7W5FUG2"/>
<dbReference type="Proteomes" id="UP000541535">
    <property type="component" value="Unassembled WGS sequence"/>
</dbReference>
<dbReference type="RefSeq" id="WP_183440979.1">
    <property type="nucleotide sequence ID" value="NZ_JACHXD010000005.1"/>
</dbReference>
<proteinExistence type="predicted"/>